<comment type="caution">
    <text evidence="2">The sequence shown here is derived from an EMBL/GenBank/DDBJ whole genome shotgun (WGS) entry which is preliminary data.</text>
</comment>
<dbReference type="EMBL" id="JADEYC010000002">
    <property type="protein sequence ID" value="MBE9373132.1"/>
    <property type="molecule type" value="Genomic_DNA"/>
</dbReference>
<accession>A0A929FYW5</accession>
<reference evidence="2" key="1">
    <citation type="submission" date="2020-10" db="EMBL/GenBank/DDBJ databases">
        <title>Diversity and distribution of actinomycetes associated with coral in the coast of Hainan.</title>
        <authorList>
            <person name="Li F."/>
        </authorList>
    </citation>
    <scope>NUCLEOTIDE SEQUENCE</scope>
    <source>
        <strain evidence="2">HNM0983</strain>
    </source>
</reference>
<evidence type="ECO:0000313" key="2">
    <source>
        <dbReference type="EMBL" id="MBE9373132.1"/>
    </source>
</evidence>
<dbReference type="SMART" id="SM00530">
    <property type="entry name" value="HTH_XRE"/>
    <property type="match status" value="1"/>
</dbReference>
<evidence type="ECO:0000313" key="3">
    <source>
        <dbReference type="Proteomes" id="UP000598360"/>
    </source>
</evidence>
<gene>
    <name evidence="2" type="ORF">IQ251_01590</name>
</gene>
<dbReference type="AlphaFoldDB" id="A0A929FYW5"/>
<evidence type="ECO:0000259" key="1">
    <source>
        <dbReference type="PROSITE" id="PS50943"/>
    </source>
</evidence>
<dbReference type="GO" id="GO:0003677">
    <property type="term" value="F:DNA binding"/>
    <property type="evidence" value="ECO:0007669"/>
    <property type="project" value="InterPro"/>
</dbReference>
<dbReference type="Proteomes" id="UP000598360">
    <property type="component" value="Unassembled WGS sequence"/>
</dbReference>
<organism evidence="2 3">
    <name type="scientific">Saccharopolyspora montiporae</name>
    <dbReference type="NCBI Taxonomy" id="2781240"/>
    <lineage>
        <taxon>Bacteria</taxon>
        <taxon>Bacillati</taxon>
        <taxon>Actinomycetota</taxon>
        <taxon>Actinomycetes</taxon>
        <taxon>Pseudonocardiales</taxon>
        <taxon>Pseudonocardiaceae</taxon>
        <taxon>Saccharopolyspora</taxon>
    </lineage>
</organism>
<dbReference type="Pfam" id="PF13560">
    <property type="entry name" value="HTH_31"/>
    <property type="match status" value="1"/>
</dbReference>
<dbReference type="Pfam" id="PF19054">
    <property type="entry name" value="DUF5753"/>
    <property type="match status" value="1"/>
</dbReference>
<sequence>MNTWPAVRRVQVGLTLRSLREQAGVRPKDVAERLDWYPNKVTRVEKGELIVSAAEVEELLRMFDVSAGEDADRLRVLAREARKRDRPARVPDWAATFVALEGAAAEIKYYDPEVVPPIFQTEDYTRAVLSHPLDDTVDVEPAIAERMQRADRALLAKQAPEVMCVLGEATLYRAIGGKHVLRGQLQHLRWVAARPNVTLQILPFDSGEHVALGTSWTVLHLAEPVATFVYTESLVGSDYFDKPSQTGRHLKAFDILCGAASSDRTSVDMLDRRIDELT</sequence>
<dbReference type="SUPFAM" id="SSF47413">
    <property type="entry name" value="lambda repressor-like DNA-binding domains"/>
    <property type="match status" value="1"/>
</dbReference>
<dbReference type="CDD" id="cd00093">
    <property type="entry name" value="HTH_XRE"/>
    <property type="match status" value="1"/>
</dbReference>
<feature type="domain" description="HTH cro/C1-type" evidence="1">
    <location>
        <begin position="16"/>
        <end position="71"/>
    </location>
</feature>
<name>A0A929FYW5_9PSEU</name>
<dbReference type="PROSITE" id="PS50943">
    <property type="entry name" value="HTH_CROC1"/>
    <property type="match status" value="1"/>
</dbReference>
<dbReference type="InterPro" id="IPR010982">
    <property type="entry name" value="Lambda_DNA-bd_dom_sf"/>
</dbReference>
<dbReference type="Gene3D" id="1.10.260.40">
    <property type="entry name" value="lambda repressor-like DNA-binding domains"/>
    <property type="match status" value="1"/>
</dbReference>
<dbReference type="RefSeq" id="WP_193926571.1">
    <property type="nucleotide sequence ID" value="NZ_JADEYC010000002.1"/>
</dbReference>
<dbReference type="InterPro" id="IPR001387">
    <property type="entry name" value="Cro/C1-type_HTH"/>
</dbReference>
<keyword evidence="3" id="KW-1185">Reference proteome</keyword>
<dbReference type="InterPro" id="IPR043917">
    <property type="entry name" value="DUF5753"/>
</dbReference>
<proteinExistence type="predicted"/>
<protein>
    <submittedName>
        <fullName evidence="2">Helix-turn-helix domain-containing protein</fullName>
    </submittedName>
</protein>